<name>A0A5J4TE38_9EUKA</name>
<accession>A0A5J4TE38</accession>
<comment type="caution">
    <text evidence="1">The sequence shown here is derived from an EMBL/GenBank/DDBJ whole genome shotgun (WGS) entry which is preliminary data.</text>
</comment>
<evidence type="ECO:0008006" key="3">
    <source>
        <dbReference type="Google" id="ProtNLM"/>
    </source>
</evidence>
<dbReference type="EMBL" id="SNRW01032520">
    <property type="protein sequence ID" value="KAA6356716.1"/>
    <property type="molecule type" value="Genomic_DNA"/>
</dbReference>
<dbReference type="Proteomes" id="UP000324800">
    <property type="component" value="Unassembled WGS sequence"/>
</dbReference>
<sequence length="183" mass="19447">MVLFGGLETEGDGQFIITVDSTSTGDITIQNIEMGEWNGGFIRSDGGKSITLKESIIAGGGSIIHNADGILDIQSDEFIGDGINVPIESFIVIMKGYINIYNSLFKKGSFKEDRSGCIICCGTVTSCTIDGCKFIENKFNVGSAAVLISTPTCTQLTIKGNSSQRTNFSGLNVTNQLAVVILQ</sequence>
<evidence type="ECO:0000313" key="2">
    <source>
        <dbReference type="Proteomes" id="UP000324800"/>
    </source>
</evidence>
<dbReference type="InterPro" id="IPR011050">
    <property type="entry name" value="Pectin_lyase_fold/virulence"/>
</dbReference>
<protein>
    <recommendedName>
        <fullName evidence="3">Right handed beta helix domain-containing protein</fullName>
    </recommendedName>
</protein>
<proteinExistence type="predicted"/>
<dbReference type="AlphaFoldDB" id="A0A5J4TE38"/>
<gene>
    <name evidence="1" type="ORF">EZS28_047757</name>
</gene>
<reference evidence="1 2" key="1">
    <citation type="submission" date="2019-03" db="EMBL/GenBank/DDBJ databases">
        <title>Single cell metagenomics reveals metabolic interactions within the superorganism composed of flagellate Streblomastix strix and complex community of Bacteroidetes bacteria on its surface.</title>
        <authorList>
            <person name="Treitli S.C."/>
            <person name="Kolisko M."/>
            <person name="Husnik F."/>
            <person name="Keeling P."/>
            <person name="Hampl V."/>
        </authorList>
    </citation>
    <scope>NUCLEOTIDE SEQUENCE [LARGE SCALE GENOMIC DNA]</scope>
    <source>
        <strain evidence="1">ST1C</strain>
    </source>
</reference>
<dbReference type="SUPFAM" id="SSF51126">
    <property type="entry name" value="Pectin lyase-like"/>
    <property type="match status" value="1"/>
</dbReference>
<organism evidence="1 2">
    <name type="scientific">Streblomastix strix</name>
    <dbReference type="NCBI Taxonomy" id="222440"/>
    <lineage>
        <taxon>Eukaryota</taxon>
        <taxon>Metamonada</taxon>
        <taxon>Preaxostyla</taxon>
        <taxon>Oxymonadida</taxon>
        <taxon>Streblomastigidae</taxon>
        <taxon>Streblomastix</taxon>
    </lineage>
</organism>
<evidence type="ECO:0000313" key="1">
    <source>
        <dbReference type="EMBL" id="KAA6356716.1"/>
    </source>
</evidence>